<dbReference type="InterPro" id="IPR035907">
    <property type="entry name" value="Hppk_sf"/>
</dbReference>
<dbReference type="AlphaFoldDB" id="A0A1I4JJB2"/>
<evidence type="ECO:0000256" key="3">
    <source>
        <dbReference type="ARBA" id="ARBA00013253"/>
    </source>
</evidence>
<dbReference type="GO" id="GO:0046656">
    <property type="term" value="P:folic acid biosynthetic process"/>
    <property type="evidence" value="ECO:0007669"/>
    <property type="project" value="UniProtKB-KW"/>
</dbReference>
<dbReference type="Pfam" id="PF01288">
    <property type="entry name" value="HPPK"/>
    <property type="match status" value="1"/>
</dbReference>
<evidence type="ECO:0000256" key="5">
    <source>
        <dbReference type="ARBA" id="ARBA00022679"/>
    </source>
</evidence>
<dbReference type="PANTHER" id="PTHR43071:SF1">
    <property type="entry name" value="2-AMINO-4-HYDROXY-6-HYDROXYMETHYLDIHYDROPTERIDINE PYROPHOSPHOKINASE"/>
    <property type="match status" value="1"/>
</dbReference>
<dbReference type="STRING" id="254406.SAMN04488042_1011050"/>
<organism evidence="14 15">
    <name type="scientific">Shimia aestuarii</name>
    <dbReference type="NCBI Taxonomy" id="254406"/>
    <lineage>
        <taxon>Bacteria</taxon>
        <taxon>Pseudomonadati</taxon>
        <taxon>Pseudomonadota</taxon>
        <taxon>Alphaproteobacteria</taxon>
        <taxon>Rhodobacterales</taxon>
        <taxon>Roseobacteraceae</taxon>
    </lineage>
</organism>
<evidence type="ECO:0000256" key="2">
    <source>
        <dbReference type="ARBA" id="ARBA00005810"/>
    </source>
</evidence>
<comment type="similarity">
    <text evidence="2">Belongs to the HPPK family.</text>
</comment>
<dbReference type="CDD" id="cd00483">
    <property type="entry name" value="HPPK"/>
    <property type="match status" value="1"/>
</dbReference>
<keyword evidence="9" id="KW-0289">Folate biosynthesis</keyword>
<dbReference type="SUPFAM" id="SSF55083">
    <property type="entry name" value="6-hydroxymethyl-7,8-dihydropterin pyrophosphokinase, HPPK"/>
    <property type="match status" value="1"/>
</dbReference>
<evidence type="ECO:0000256" key="11">
    <source>
        <dbReference type="ARBA" id="ARBA00029766"/>
    </source>
</evidence>
<protein>
    <recommendedName>
        <fullName evidence="4">2-amino-4-hydroxy-6-hydroxymethyldihydropteridine pyrophosphokinase</fullName>
        <ecNumber evidence="3">2.7.6.3</ecNumber>
    </recommendedName>
    <alternativeName>
        <fullName evidence="11">6-hydroxymethyl-7,8-dihydropterin pyrophosphokinase</fullName>
    </alternativeName>
    <alternativeName>
        <fullName evidence="12">7,8-dihydro-6-hydroxymethylpterin-pyrophosphokinase</fullName>
    </alternativeName>
</protein>
<feature type="domain" description="7,8-dihydro-6-hydroxymethylpterin-pyrophosphokinase" evidence="13">
    <location>
        <begin position="7"/>
        <end position="157"/>
    </location>
</feature>
<keyword evidence="5" id="KW-0808">Transferase</keyword>
<evidence type="ECO:0000256" key="9">
    <source>
        <dbReference type="ARBA" id="ARBA00022909"/>
    </source>
</evidence>
<sequence>MNECALLALGGNLPTDLGTPAETIAAALKRLNEGQIRLCAVSRFFQTPCFPEGAGPDYVNAAVSVRTSLSPKALLHELHAIEADFGRAREQRWGMRTLDLDLVAYGEKVLPDPVSQTHWRDLPIEDQKKKAPDDLILPHPRLQDRAFVLGPLCDIAPNWIHPLLGKSLRDFLAQLPQSDRDALKPL</sequence>
<proteinExistence type="inferred from homology"/>
<evidence type="ECO:0000256" key="10">
    <source>
        <dbReference type="ARBA" id="ARBA00029409"/>
    </source>
</evidence>
<evidence type="ECO:0000256" key="1">
    <source>
        <dbReference type="ARBA" id="ARBA00005051"/>
    </source>
</evidence>
<dbReference type="GO" id="GO:0005524">
    <property type="term" value="F:ATP binding"/>
    <property type="evidence" value="ECO:0007669"/>
    <property type="project" value="UniProtKB-KW"/>
</dbReference>
<keyword evidence="7 14" id="KW-0418">Kinase</keyword>
<evidence type="ECO:0000259" key="13">
    <source>
        <dbReference type="Pfam" id="PF01288"/>
    </source>
</evidence>
<evidence type="ECO:0000313" key="15">
    <source>
        <dbReference type="Proteomes" id="UP000199144"/>
    </source>
</evidence>
<reference evidence="14 15" key="1">
    <citation type="submission" date="2016-10" db="EMBL/GenBank/DDBJ databases">
        <authorList>
            <person name="de Groot N.N."/>
        </authorList>
    </citation>
    <scope>NUCLEOTIDE SEQUENCE [LARGE SCALE GENOMIC DNA]</scope>
    <source>
        <strain evidence="14 15">DSM 15283</strain>
    </source>
</reference>
<evidence type="ECO:0000256" key="7">
    <source>
        <dbReference type="ARBA" id="ARBA00022777"/>
    </source>
</evidence>
<comment type="pathway">
    <text evidence="1">Cofactor biosynthesis; tetrahydrofolate biosynthesis; 2-amino-4-hydroxy-6-hydroxymethyl-7,8-dihydropteridine diphosphate from 7,8-dihydroneopterin triphosphate: step 4/4.</text>
</comment>
<dbReference type="OrthoDB" id="9808041at2"/>
<evidence type="ECO:0000256" key="4">
    <source>
        <dbReference type="ARBA" id="ARBA00016218"/>
    </source>
</evidence>
<dbReference type="InterPro" id="IPR000550">
    <property type="entry name" value="Hppk"/>
</dbReference>
<keyword evidence="8" id="KW-0067">ATP-binding</keyword>
<dbReference type="GO" id="GO:0003848">
    <property type="term" value="F:2-amino-4-hydroxy-6-hydroxymethyldihydropteridine diphosphokinase activity"/>
    <property type="evidence" value="ECO:0007669"/>
    <property type="project" value="UniProtKB-EC"/>
</dbReference>
<evidence type="ECO:0000256" key="12">
    <source>
        <dbReference type="ARBA" id="ARBA00033413"/>
    </source>
</evidence>
<comment type="function">
    <text evidence="10">Catalyzes the transfer of pyrophosphate from adenosine triphosphate (ATP) to 6-hydroxymethyl-7,8-dihydropterin, an enzymatic step in folate biosynthesis pathway.</text>
</comment>
<evidence type="ECO:0000313" key="14">
    <source>
        <dbReference type="EMBL" id="SFL66662.1"/>
    </source>
</evidence>
<dbReference type="GO" id="GO:0046654">
    <property type="term" value="P:tetrahydrofolate biosynthetic process"/>
    <property type="evidence" value="ECO:0007669"/>
    <property type="project" value="UniProtKB-UniPathway"/>
</dbReference>
<dbReference type="PANTHER" id="PTHR43071">
    <property type="entry name" value="2-AMINO-4-HYDROXY-6-HYDROXYMETHYLDIHYDROPTERIDINE PYROPHOSPHOKINASE"/>
    <property type="match status" value="1"/>
</dbReference>
<evidence type="ECO:0000256" key="8">
    <source>
        <dbReference type="ARBA" id="ARBA00022840"/>
    </source>
</evidence>
<keyword evidence="15" id="KW-1185">Reference proteome</keyword>
<dbReference type="EMBL" id="FOTQ01000001">
    <property type="protein sequence ID" value="SFL66662.1"/>
    <property type="molecule type" value="Genomic_DNA"/>
</dbReference>
<dbReference type="GO" id="GO:0016301">
    <property type="term" value="F:kinase activity"/>
    <property type="evidence" value="ECO:0007669"/>
    <property type="project" value="UniProtKB-KW"/>
</dbReference>
<dbReference type="EC" id="2.7.6.3" evidence="3"/>
<dbReference type="UniPathway" id="UPA00077">
    <property type="reaction ID" value="UER00155"/>
</dbReference>
<keyword evidence="6" id="KW-0547">Nucleotide-binding</keyword>
<name>A0A1I4JJB2_9RHOB</name>
<accession>A0A1I4JJB2</accession>
<gene>
    <name evidence="14" type="ORF">SAMN04488042_1011050</name>
</gene>
<dbReference type="Gene3D" id="3.30.70.560">
    <property type="entry name" value="7,8-Dihydro-6-hydroxymethylpterin-pyrophosphokinase HPPK"/>
    <property type="match status" value="1"/>
</dbReference>
<dbReference type="Proteomes" id="UP000199144">
    <property type="component" value="Unassembled WGS sequence"/>
</dbReference>
<dbReference type="RefSeq" id="WP_093091508.1">
    <property type="nucleotide sequence ID" value="NZ_FOTQ01000001.1"/>
</dbReference>
<evidence type="ECO:0000256" key="6">
    <source>
        <dbReference type="ARBA" id="ARBA00022741"/>
    </source>
</evidence>
<dbReference type="NCBIfam" id="TIGR01498">
    <property type="entry name" value="folK"/>
    <property type="match status" value="1"/>
</dbReference>